<sequence length="108" mass="12589">MVLEVVYNERFATFAYGGQVGMGRHTAVRYLKTSLQNPSWWLTVKFDRQKFDCAHASKLCKVIEEKIDDSLFIDLIRRLFECQAVSIELGGCYLERGFPRERLVCNFD</sequence>
<dbReference type="AlphaFoldDB" id="A0ABD3IL98"/>
<protein>
    <submittedName>
        <fullName evidence="1">Uncharacterized protein</fullName>
    </submittedName>
</protein>
<dbReference type="Proteomes" id="UP001634007">
    <property type="component" value="Unassembled WGS sequence"/>
</dbReference>
<reference evidence="1 2" key="1">
    <citation type="submission" date="2024-11" db="EMBL/GenBank/DDBJ databases">
        <title>Chromosome-level genome assembly of Eucalyptus globulus Labill. provides insights into its genome evolution.</title>
        <authorList>
            <person name="Li X."/>
        </authorList>
    </citation>
    <scope>NUCLEOTIDE SEQUENCE [LARGE SCALE GENOMIC DNA]</scope>
    <source>
        <strain evidence="1">CL2024</strain>
        <tissue evidence="1">Fresh tender leaves</tissue>
    </source>
</reference>
<dbReference type="PANTHER" id="PTHR33642:SF4">
    <property type="entry name" value="COX1_OXI3 INTRON 1 PROTEIN-RELATED"/>
    <property type="match status" value="1"/>
</dbReference>
<gene>
    <name evidence="1" type="ORF">ACJRO7_007464</name>
</gene>
<name>A0ABD3IL98_EUCGL</name>
<proteinExistence type="predicted"/>
<accession>A0ABD3IL98</accession>
<organism evidence="1 2">
    <name type="scientific">Eucalyptus globulus</name>
    <name type="common">Tasmanian blue gum</name>
    <dbReference type="NCBI Taxonomy" id="34317"/>
    <lineage>
        <taxon>Eukaryota</taxon>
        <taxon>Viridiplantae</taxon>
        <taxon>Streptophyta</taxon>
        <taxon>Embryophyta</taxon>
        <taxon>Tracheophyta</taxon>
        <taxon>Spermatophyta</taxon>
        <taxon>Magnoliopsida</taxon>
        <taxon>eudicotyledons</taxon>
        <taxon>Gunneridae</taxon>
        <taxon>Pentapetalae</taxon>
        <taxon>rosids</taxon>
        <taxon>malvids</taxon>
        <taxon>Myrtales</taxon>
        <taxon>Myrtaceae</taxon>
        <taxon>Myrtoideae</taxon>
        <taxon>Eucalypteae</taxon>
        <taxon>Eucalyptus</taxon>
    </lineage>
</organism>
<keyword evidence="2" id="KW-1185">Reference proteome</keyword>
<dbReference type="PANTHER" id="PTHR33642">
    <property type="entry name" value="COX1/OXI3 INTRON 1 PROTEIN-RELATED"/>
    <property type="match status" value="1"/>
</dbReference>
<dbReference type="EMBL" id="JBJKBG010000011">
    <property type="protein sequence ID" value="KAL3715725.1"/>
    <property type="molecule type" value="Genomic_DNA"/>
</dbReference>
<evidence type="ECO:0000313" key="1">
    <source>
        <dbReference type="EMBL" id="KAL3715725.1"/>
    </source>
</evidence>
<comment type="caution">
    <text evidence="1">The sequence shown here is derived from an EMBL/GenBank/DDBJ whole genome shotgun (WGS) entry which is preliminary data.</text>
</comment>
<evidence type="ECO:0000313" key="2">
    <source>
        <dbReference type="Proteomes" id="UP001634007"/>
    </source>
</evidence>